<proteinExistence type="predicted"/>
<dbReference type="Proteomes" id="UP000308600">
    <property type="component" value="Unassembled WGS sequence"/>
</dbReference>
<reference evidence="1 2" key="1">
    <citation type="journal article" date="2019" name="Nat. Ecol. Evol.">
        <title>Megaphylogeny resolves global patterns of mushroom evolution.</title>
        <authorList>
            <person name="Varga T."/>
            <person name="Krizsan K."/>
            <person name="Foldi C."/>
            <person name="Dima B."/>
            <person name="Sanchez-Garcia M."/>
            <person name="Sanchez-Ramirez S."/>
            <person name="Szollosi G.J."/>
            <person name="Szarkandi J.G."/>
            <person name="Papp V."/>
            <person name="Albert L."/>
            <person name="Andreopoulos W."/>
            <person name="Angelini C."/>
            <person name="Antonin V."/>
            <person name="Barry K.W."/>
            <person name="Bougher N.L."/>
            <person name="Buchanan P."/>
            <person name="Buyck B."/>
            <person name="Bense V."/>
            <person name="Catcheside P."/>
            <person name="Chovatia M."/>
            <person name="Cooper J."/>
            <person name="Damon W."/>
            <person name="Desjardin D."/>
            <person name="Finy P."/>
            <person name="Geml J."/>
            <person name="Haridas S."/>
            <person name="Hughes K."/>
            <person name="Justo A."/>
            <person name="Karasinski D."/>
            <person name="Kautmanova I."/>
            <person name="Kiss B."/>
            <person name="Kocsube S."/>
            <person name="Kotiranta H."/>
            <person name="LaButti K.M."/>
            <person name="Lechner B.E."/>
            <person name="Liimatainen K."/>
            <person name="Lipzen A."/>
            <person name="Lukacs Z."/>
            <person name="Mihaltcheva S."/>
            <person name="Morgado L.N."/>
            <person name="Niskanen T."/>
            <person name="Noordeloos M.E."/>
            <person name="Ohm R.A."/>
            <person name="Ortiz-Santana B."/>
            <person name="Ovrebo C."/>
            <person name="Racz N."/>
            <person name="Riley R."/>
            <person name="Savchenko A."/>
            <person name="Shiryaev A."/>
            <person name="Soop K."/>
            <person name="Spirin V."/>
            <person name="Szebenyi C."/>
            <person name="Tomsovsky M."/>
            <person name="Tulloss R.E."/>
            <person name="Uehling J."/>
            <person name="Grigoriev I.V."/>
            <person name="Vagvolgyi C."/>
            <person name="Papp T."/>
            <person name="Martin F.M."/>
            <person name="Miettinen O."/>
            <person name="Hibbett D.S."/>
            <person name="Nagy L.G."/>
        </authorList>
    </citation>
    <scope>NUCLEOTIDE SEQUENCE [LARGE SCALE GENOMIC DNA]</scope>
    <source>
        <strain evidence="1 2">NL-1719</strain>
    </source>
</reference>
<evidence type="ECO:0000313" key="2">
    <source>
        <dbReference type="Proteomes" id="UP000308600"/>
    </source>
</evidence>
<protein>
    <submittedName>
        <fullName evidence="1">Uncharacterized protein</fullName>
    </submittedName>
</protein>
<gene>
    <name evidence="1" type="ORF">BDN72DRAFT_879396</name>
</gene>
<name>A0ACD3APD1_9AGAR</name>
<organism evidence="1 2">
    <name type="scientific">Pluteus cervinus</name>
    <dbReference type="NCBI Taxonomy" id="181527"/>
    <lineage>
        <taxon>Eukaryota</taxon>
        <taxon>Fungi</taxon>
        <taxon>Dikarya</taxon>
        <taxon>Basidiomycota</taxon>
        <taxon>Agaricomycotina</taxon>
        <taxon>Agaricomycetes</taxon>
        <taxon>Agaricomycetidae</taxon>
        <taxon>Agaricales</taxon>
        <taxon>Pluteineae</taxon>
        <taxon>Pluteaceae</taxon>
        <taxon>Pluteus</taxon>
    </lineage>
</organism>
<dbReference type="EMBL" id="ML208366">
    <property type="protein sequence ID" value="TFK67803.1"/>
    <property type="molecule type" value="Genomic_DNA"/>
</dbReference>
<sequence length="196" mass="22314">MPCEIPEIVWFKPTQTHIDNPAQHILTSVPEAKTAVSNLWYSAYGEKFEERVMIVNWKSKELQKSFMATPAYVSWGMPLIELTSTAAVVGQYHLPPPSSDLVLSIFRSPLTEFLYFETEIFNDTIGEYMNVLQGIGSCVGCVWGECVEEWNPYKGVLIVGWNADAPVHNTQAERLYRYLVANCAKRWSKKLSYIPI</sequence>
<accession>A0ACD3APD1</accession>
<evidence type="ECO:0000313" key="1">
    <source>
        <dbReference type="EMBL" id="TFK67803.1"/>
    </source>
</evidence>
<keyword evidence="2" id="KW-1185">Reference proteome</keyword>